<dbReference type="Proteomes" id="UP000754883">
    <property type="component" value="Unassembled WGS sequence"/>
</dbReference>
<dbReference type="OrthoDB" id="5151975at2759"/>
<comment type="caution">
    <text evidence="2">The sequence shown here is derived from an EMBL/GenBank/DDBJ whole genome shotgun (WGS) entry which is preliminary data.</text>
</comment>
<name>A0A9N9UHZ9_9HYPO</name>
<dbReference type="EMBL" id="CABFNO020001479">
    <property type="protein sequence ID" value="CAG9991237.1"/>
    <property type="molecule type" value="Genomic_DNA"/>
</dbReference>
<gene>
    <name evidence="2" type="ORF">CBYS24578_00006084</name>
</gene>
<organism evidence="2 3">
    <name type="scientific">Clonostachys byssicola</name>
    <dbReference type="NCBI Taxonomy" id="160290"/>
    <lineage>
        <taxon>Eukaryota</taxon>
        <taxon>Fungi</taxon>
        <taxon>Dikarya</taxon>
        <taxon>Ascomycota</taxon>
        <taxon>Pezizomycotina</taxon>
        <taxon>Sordariomycetes</taxon>
        <taxon>Hypocreomycetidae</taxon>
        <taxon>Hypocreales</taxon>
        <taxon>Bionectriaceae</taxon>
        <taxon>Clonostachys</taxon>
    </lineage>
</organism>
<feature type="non-terminal residue" evidence="2">
    <location>
        <position position="1"/>
    </location>
</feature>
<accession>A0A9N9UHZ9</accession>
<feature type="transmembrane region" description="Helical" evidence="1">
    <location>
        <begin position="94"/>
        <end position="112"/>
    </location>
</feature>
<reference evidence="2 3" key="2">
    <citation type="submission" date="2021-10" db="EMBL/GenBank/DDBJ databases">
        <authorList>
            <person name="Piombo E."/>
        </authorList>
    </citation>
    <scope>NUCLEOTIDE SEQUENCE [LARGE SCALE GENOMIC DNA]</scope>
</reference>
<evidence type="ECO:0000256" key="1">
    <source>
        <dbReference type="SAM" id="Phobius"/>
    </source>
</evidence>
<evidence type="ECO:0000313" key="3">
    <source>
        <dbReference type="Proteomes" id="UP000754883"/>
    </source>
</evidence>
<reference evidence="3" key="1">
    <citation type="submission" date="2019-06" db="EMBL/GenBank/DDBJ databases">
        <authorList>
            <person name="Broberg M."/>
        </authorList>
    </citation>
    <scope>NUCLEOTIDE SEQUENCE [LARGE SCALE GENOMIC DNA]</scope>
</reference>
<keyword evidence="1" id="KW-0812">Transmembrane</keyword>
<protein>
    <submittedName>
        <fullName evidence="2">Uncharacterized protein</fullName>
    </submittedName>
</protein>
<feature type="transmembrane region" description="Helical" evidence="1">
    <location>
        <begin position="66"/>
        <end position="88"/>
    </location>
</feature>
<keyword evidence="1" id="KW-0472">Membrane</keyword>
<keyword evidence="3" id="KW-1185">Reference proteome</keyword>
<proteinExistence type="predicted"/>
<sequence>MYIPLSLPPLRSLAPYKRHDSGKPDQSQQQNHERHFLHEDASMQSAVKRRQFSEDGTKNANIRTGLIVGLVLAVFLIGVCLFCFMYRYTIQNGTVKIIIIIIILIIVSGRTPKEALEVLVARKAPMEVLPTHHLQQKRQLQIHQLQIRHQRAENRP</sequence>
<keyword evidence="1" id="KW-1133">Transmembrane helix</keyword>
<dbReference type="AlphaFoldDB" id="A0A9N9UHZ9"/>
<evidence type="ECO:0000313" key="2">
    <source>
        <dbReference type="EMBL" id="CAG9991237.1"/>
    </source>
</evidence>